<dbReference type="AlphaFoldDB" id="A0A9N9J791"/>
<dbReference type="PANTHER" id="PTHR11731:SF200">
    <property type="entry name" value="DIPEPTIDYL PEPTIDASE 10, ISOFORM B"/>
    <property type="match status" value="1"/>
</dbReference>
<evidence type="ECO:0000259" key="6">
    <source>
        <dbReference type="Pfam" id="PF00930"/>
    </source>
</evidence>
<evidence type="ECO:0000256" key="4">
    <source>
        <dbReference type="SAM" id="MobiDB-lite"/>
    </source>
</evidence>
<evidence type="ECO:0000256" key="2">
    <source>
        <dbReference type="ARBA" id="ARBA00022825"/>
    </source>
</evidence>
<feature type="domain" description="Dipeptidylpeptidase IV N-terminal" evidence="6">
    <location>
        <begin position="188"/>
        <end position="553"/>
    </location>
</feature>
<dbReference type="SUPFAM" id="SSF82171">
    <property type="entry name" value="DPP6 N-terminal domain-like"/>
    <property type="match status" value="1"/>
</dbReference>
<dbReference type="Gene3D" id="2.140.10.30">
    <property type="entry name" value="Dipeptidylpeptidase IV, N-terminal domain"/>
    <property type="match status" value="1"/>
</dbReference>
<feature type="region of interest" description="Disordered" evidence="4">
    <location>
        <begin position="1"/>
        <end position="59"/>
    </location>
</feature>
<feature type="non-terminal residue" evidence="7">
    <location>
        <position position="562"/>
    </location>
</feature>
<dbReference type="GO" id="GO:0008239">
    <property type="term" value="F:dipeptidyl-peptidase activity"/>
    <property type="evidence" value="ECO:0007669"/>
    <property type="project" value="TreeGrafter"/>
</dbReference>
<feature type="non-terminal residue" evidence="7">
    <location>
        <position position="1"/>
    </location>
</feature>
<organism evidence="7 8">
    <name type="scientific">Dentiscutata erythropus</name>
    <dbReference type="NCBI Taxonomy" id="1348616"/>
    <lineage>
        <taxon>Eukaryota</taxon>
        <taxon>Fungi</taxon>
        <taxon>Fungi incertae sedis</taxon>
        <taxon>Mucoromycota</taxon>
        <taxon>Glomeromycotina</taxon>
        <taxon>Glomeromycetes</taxon>
        <taxon>Diversisporales</taxon>
        <taxon>Gigasporaceae</taxon>
        <taxon>Dentiscutata</taxon>
    </lineage>
</organism>
<keyword evidence="1" id="KW-0378">Hydrolase</keyword>
<keyword evidence="5" id="KW-1133">Transmembrane helix</keyword>
<dbReference type="GO" id="GO:0005886">
    <property type="term" value="C:plasma membrane"/>
    <property type="evidence" value="ECO:0007669"/>
    <property type="project" value="TreeGrafter"/>
</dbReference>
<dbReference type="EMBL" id="CAJVPY010018619">
    <property type="protein sequence ID" value="CAG8767828.1"/>
    <property type="molecule type" value="Genomic_DNA"/>
</dbReference>
<evidence type="ECO:0000256" key="1">
    <source>
        <dbReference type="ARBA" id="ARBA00022438"/>
    </source>
</evidence>
<keyword evidence="8" id="KW-1185">Reference proteome</keyword>
<dbReference type="GO" id="GO:0006508">
    <property type="term" value="P:proteolysis"/>
    <property type="evidence" value="ECO:0007669"/>
    <property type="project" value="InterPro"/>
</dbReference>
<sequence length="562" mass="63840">TQGIMRISKYTSVPSKDIDNEHNESALSEPGETSEPLWVQGTDSPPEPEEDSYETMENEEREIMLSKEKGEDDTVVDMGENWEGRGYSKNNTNERSILPCLIIAAVFIIAWVGSTIIYAYYRSTTIGTTSQTSTLNRIQFDDIYNGSFYPQYTSLKWSSAGDDDGEFIYQDGDNNIILEQISDRSKKTLVKGTDIIDGWRHSYTANYYIFNISSKNTFPLTQGINSTHQAVISYVTWSPVGHDIAFVKDNDVYISLGLTEERRITYDGSDVVFNGVPDWIYEEEVLSAKSALWWSPDGKRIAYLRLNESEVPEYRFPLYVDGMHVEPYVREVVMKYPKPGYPNPIVTFHIYDTTTPLMSQSGATVFTNDFPSDDKIITEVCWVGNDSVLVRVMNRVQDIARVVLVDVDTRNGTTVREENADQMDGGWFEITRSWVFLQKGGSITQDSYIDVVVNNGYNHLAIFSPLDSNTPQYLTSGNWEVVDGVKAVDRKRELIYFMSTEKSSIERHLYSVSFDGKTRTALTSTDEVAYYSADFSTGAEYYNLKYEGPDVPWQKVLKVDNS</sequence>
<dbReference type="Proteomes" id="UP000789405">
    <property type="component" value="Unassembled WGS sequence"/>
</dbReference>
<dbReference type="GO" id="GO:0004177">
    <property type="term" value="F:aminopeptidase activity"/>
    <property type="evidence" value="ECO:0007669"/>
    <property type="project" value="UniProtKB-KW"/>
</dbReference>
<accession>A0A9N9J791</accession>
<feature type="compositionally biased region" description="Polar residues" evidence="4">
    <location>
        <begin position="1"/>
        <end position="14"/>
    </location>
</feature>
<keyword evidence="1" id="KW-0031">Aminopeptidase</keyword>
<keyword evidence="3" id="KW-0325">Glycoprotein</keyword>
<dbReference type="OrthoDB" id="16520at2759"/>
<dbReference type="PANTHER" id="PTHR11731">
    <property type="entry name" value="PROTEASE FAMILY S9B,C DIPEPTIDYL-PEPTIDASE IV-RELATED"/>
    <property type="match status" value="1"/>
</dbReference>
<dbReference type="GO" id="GO:0008236">
    <property type="term" value="F:serine-type peptidase activity"/>
    <property type="evidence" value="ECO:0007669"/>
    <property type="project" value="UniProtKB-KW"/>
</dbReference>
<dbReference type="InterPro" id="IPR002469">
    <property type="entry name" value="Peptidase_S9B_N"/>
</dbReference>
<evidence type="ECO:0000256" key="5">
    <source>
        <dbReference type="SAM" id="Phobius"/>
    </source>
</evidence>
<feature type="transmembrane region" description="Helical" evidence="5">
    <location>
        <begin position="97"/>
        <end position="121"/>
    </location>
</feature>
<evidence type="ECO:0000313" key="7">
    <source>
        <dbReference type="EMBL" id="CAG8767828.1"/>
    </source>
</evidence>
<evidence type="ECO:0000313" key="8">
    <source>
        <dbReference type="Proteomes" id="UP000789405"/>
    </source>
</evidence>
<reference evidence="7" key="1">
    <citation type="submission" date="2021-06" db="EMBL/GenBank/DDBJ databases">
        <authorList>
            <person name="Kallberg Y."/>
            <person name="Tangrot J."/>
            <person name="Rosling A."/>
        </authorList>
    </citation>
    <scope>NUCLEOTIDE SEQUENCE</scope>
    <source>
        <strain evidence="7">MA453B</strain>
    </source>
</reference>
<comment type="caution">
    <text evidence="7">The sequence shown here is derived from an EMBL/GenBank/DDBJ whole genome shotgun (WGS) entry which is preliminary data.</text>
</comment>
<name>A0A9N9J791_9GLOM</name>
<gene>
    <name evidence="7" type="ORF">DERYTH_LOCUS18403</name>
</gene>
<keyword evidence="5" id="KW-0472">Membrane</keyword>
<dbReference type="Pfam" id="PF00930">
    <property type="entry name" value="DPPIV_N"/>
    <property type="match status" value="1"/>
</dbReference>
<keyword evidence="1" id="KW-0645">Protease</keyword>
<protein>
    <submittedName>
        <fullName evidence="7">18861_t:CDS:1</fullName>
    </submittedName>
</protein>
<feature type="compositionally biased region" description="Acidic residues" evidence="4">
    <location>
        <begin position="46"/>
        <end position="59"/>
    </location>
</feature>
<evidence type="ECO:0000256" key="3">
    <source>
        <dbReference type="ARBA" id="ARBA00023180"/>
    </source>
</evidence>
<proteinExistence type="predicted"/>
<keyword evidence="5" id="KW-0812">Transmembrane</keyword>
<keyword evidence="2" id="KW-0720">Serine protease</keyword>
<dbReference type="InterPro" id="IPR050278">
    <property type="entry name" value="Serine_Prot_S9B/DPPIV"/>
</dbReference>